<evidence type="ECO:0000256" key="11">
    <source>
        <dbReference type="SAM" id="Phobius"/>
    </source>
</evidence>
<dbReference type="GO" id="GO:0016020">
    <property type="term" value="C:membrane"/>
    <property type="evidence" value="ECO:0007669"/>
    <property type="project" value="UniProtKB-SubCell"/>
</dbReference>
<evidence type="ECO:0000256" key="5">
    <source>
        <dbReference type="ARBA" id="ARBA00022692"/>
    </source>
</evidence>
<evidence type="ECO:0000256" key="4">
    <source>
        <dbReference type="ARBA" id="ARBA00022679"/>
    </source>
</evidence>
<dbReference type="CDD" id="cd00831">
    <property type="entry name" value="CHS_like"/>
    <property type="match status" value="1"/>
</dbReference>
<dbReference type="InterPro" id="IPR013601">
    <property type="entry name" value="FAE1_typ3_polyketide_synth"/>
</dbReference>
<comment type="similarity">
    <text evidence="3 10">Belongs to the thiolase-like superfamily. Chalcone/stilbene synthases family.</text>
</comment>
<evidence type="ECO:0000256" key="9">
    <source>
        <dbReference type="ARBA" id="ARBA00047375"/>
    </source>
</evidence>
<dbReference type="InterPro" id="IPR013747">
    <property type="entry name" value="ACP_syn_III_C"/>
</dbReference>
<protein>
    <recommendedName>
        <fullName evidence="10">3-ketoacyl-CoA synthase</fullName>
        <ecNumber evidence="10">2.3.1.-</ecNumber>
    </recommendedName>
</protein>
<dbReference type="GO" id="GO:0006633">
    <property type="term" value="P:fatty acid biosynthetic process"/>
    <property type="evidence" value="ECO:0007669"/>
    <property type="project" value="InterPro"/>
</dbReference>
<feature type="transmembrane region" description="Helical" evidence="11">
    <location>
        <begin position="26"/>
        <end position="49"/>
    </location>
</feature>
<organism evidence="14 15">
    <name type="scientific">Carnegiea gigantea</name>
    <dbReference type="NCBI Taxonomy" id="171969"/>
    <lineage>
        <taxon>Eukaryota</taxon>
        <taxon>Viridiplantae</taxon>
        <taxon>Streptophyta</taxon>
        <taxon>Embryophyta</taxon>
        <taxon>Tracheophyta</taxon>
        <taxon>Spermatophyta</taxon>
        <taxon>Magnoliopsida</taxon>
        <taxon>eudicotyledons</taxon>
        <taxon>Gunneridae</taxon>
        <taxon>Pentapetalae</taxon>
        <taxon>Caryophyllales</taxon>
        <taxon>Cactineae</taxon>
        <taxon>Cactaceae</taxon>
        <taxon>Cactoideae</taxon>
        <taxon>Echinocereeae</taxon>
        <taxon>Carnegiea</taxon>
    </lineage>
</organism>
<dbReference type="EC" id="2.3.1.-" evidence="10"/>
<evidence type="ECO:0000256" key="1">
    <source>
        <dbReference type="ARBA" id="ARBA00004370"/>
    </source>
</evidence>
<evidence type="ECO:0000259" key="13">
    <source>
        <dbReference type="Pfam" id="PF08541"/>
    </source>
</evidence>
<dbReference type="OrthoDB" id="329835at2759"/>
<dbReference type="EMBL" id="JAKOGI010000385">
    <property type="protein sequence ID" value="KAJ8435819.1"/>
    <property type="molecule type" value="Genomic_DNA"/>
</dbReference>
<dbReference type="FunFam" id="3.40.47.10:FF:000028">
    <property type="entry name" value="3-ketoacyl-CoA synthase"/>
    <property type="match status" value="1"/>
</dbReference>
<evidence type="ECO:0000256" key="3">
    <source>
        <dbReference type="ARBA" id="ARBA00005531"/>
    </source>
</evidence>
<feature type="domain" description="Beta-ketoacyl-[acyl-carrier-protein] synthase III C-terminal" evidence="13">
    <location>
        <begin position="354"/>
        <end position="433"/>
    </location>
</feature>
<keyword evidence="6 11" id="KW-1133">Transmembrane helix</keyword>
<comment type="subcellular location">
    <subcellularLocation>
        <location evidence="1">Membrane</location>
    </subcellularLocation>
</comment>
<dbReference type="Pfam" id="PF08541">
    <property type="entry name" value="ACP_syn_III_C"/>
    <property type="match status" value="1"/>
</dbReference>
<keyword evidence="4 10" id="KW-0808">Transferase</keyword>
<keyword evidence="7 11" id="KW-0472">Membrane</keyword>
<dbReference type="Pfam" id="PF08392">
    <property type="entry name" value="FAE1_CUT1_RppA"/>
    <property type="match status" value="1"/>
</dbReference>
<dbReference type="PANTHER" id="PTHR31561">
    <property type="entry name" value="3-KETOACYL-COA SYNTHASE"/>
    <property type="match status" value="1"/>
</dbReference>
<dbReference type="InterPro" id="IPR016039">
    <property type="entry name" value="Thiolase-like"/>
</dbReference>
<reference evidence="14" key="1">
    <citation type="submission" date="2022-04" db="EMBL/GenBank/DDBJ databases">
        <title>Carnegiea gigantea Genome sequencing and assembly v2.</title>
        <authorList>
            <person name="Copetti D."/>
            <person name="Sanderson M.J."/>
            <person name="Burquez A."/>
            <person name="Wojciechowski M.F."/>
        </authorList>
    </citation>
    <scope>NUCLEOTIDE SEQUENCE</scope>
    <source>
        <strain evidence="14">SGP5-SGP5p</strain>
        <tissue evidence="14">Aerial part</tissue>
    </source>
</reference>
<sequence>MVSPPLSSLLMISKEDFKFTHLYNLLALNLLPIISCSSILVFLVTLYLASRRRKVYLVDFACYKPHPALKASKTTCIDRIVQCGAFSEENIEFQKKVFERSGIGDEAYLPDSVTGIPPRPTLYEARKEAEMLMFGAIDEVLEKTGVNPRDIGIVVVNCSLYSPSPSLACMVVNRYKLRGNVKSYSLAGMGCSAGLISIDLAQRLLQVHSNSYALVISTEITSLNWYYGNDRSMLVSNSLFKMGAVAILLSNKRSDRYRSKYQLTHVVRTHKGAQDKSYKCVFIREDESEYLGVSLSKDVMAMAGEALKTNITTLGPMVLPMSEQLLFLATLIAKKVLCMKKLRPYIPDFKFAFEHFCIHAGGRAVLDAIEKNLELTQCHMEPAKMTLYRFGNTSSSSVWYQLAYMEAKRRINKGDRIWQIGFGSGFKCNSVVWHALRTINPTREKNLWMEEIGKFPVEVPKVSTIVISTKKKSL</sequence>
<name>A0A9Q1K3G7_9CARY</name>
<feature type="domain" description="FAE" evidence="12">
    <location>
        <begin position="47"/>
        <end position="336"/>
    </location>
</feature>
<comment type="pathway">
    <text evidence="2 10">Lipid metabolism; fatty acid biosynthesis.</text>
</comment>
<comment type="caution">
    <text evidence="14">The sequence shown here is derived from an EMBL/GenBank/DDBJ whole genome shotgun (WGS) entry which is preliminary data.</text>
</comment>
<keyword evidence="5 11" id="KW-0812">Transmembrane</keyword>
<dbReference type="GO" id="GO:0009922">
    <property type="term" value="F:fatty acid elongase activity"/>
    <property type="evidence" value="ECO:0007669"/>
    <property type="project" value="UniProtKB-EC"/>
</dbReference>
<dbReference type="SUPFAM" id="SSF53901">
    <property type="entry name" value="Thiolase-like"/>
    <property type="match status" value="2"/>
</dbReference>
<dbReference type="Proteomes" id="UP001153076">
    <property type="component" value="Unassembled WGS sequence"/>
</dbReference>
<gene>
    <name evidence="14" type="ORF">Cgig2_017114</name>
</gene>
<comment type="catalytic activity">
    <reaction evidence="9">
        <text>a very-long-chain acyl-CoA + malonyl-CoA + H(+) = a very-long-chain 3-oxoacyl-CoA + CO2 + CoA</text>
        <dbReference type="Rhea" id="RHEA:32727"/>
        <dbReference type="ChEBI" id="CHEBI:15378"/>
        <dbReference type="ChEBI" id="CHEBI:16526"/>
        <dbReference type="ChEBI" id="CHEBI:57287"/>
        <dbReference type="ChEBI" id="CHEBI:57384"/>
        <dbReference type="ChEBI" id="CHEBI:90725"/>
        <dbReference type="ChEBI" id="CHEBI:90736"/>
        <dbReference type="EC" id="2.3.1.199"/>
    </reaction>
</comment>
<evidence type="ECO:0000259" key="12">
    <source>
        <dbReference type="Pfam" id="PF08392"/>
    </source>
</evidence>
<evidence type="ECO:0000256" key="6">
    <source>
        <dbReference type="ARBA" id="ARBA00022989"/>
    </source>
</evidence>
<proteinExistence type="inferred from homology"/>
<evidence type="ECO:0000313" key="15">
    <source>
        <dbReference type="Proteomes" id="UP001153076"/>
    </source>
</evidence>
<dbReference type="Gene3D" id="3.40.47.10">
    <property type="match status" value="1"/>
</dbReference>
<dbReference type="InterPro" id="IPR012392">
    <property type="entry name" value="3-ktacl-CoA_syn"/>
</dbReference>
<dbReference type="PIRSF" id="PIRSF036417">
    <property type="entry name" value="3-ktacl-CoA_syn"/>
    <property type="match status" value="1"/>
</dbReference>
<evidence type="ECO:0000256" key="8">
    <source>
        <dbReference type="ARBA" id="ARBA00023315"/>
    </source>
</evidence>
<evidence type="ECO:0000256" key="10">
    <source>
        <dbReference type="PIRNR" id="PIRNR036417"/>
    </source>
</evidence>
<accession>A0A9Q1K3G7</accession>
<evidence type="ECO:0000256" key="2">
    <source>
        <dbReference type="ARBA" id="ARBA00005194"/>
    </source>
</evidence>
<dbReference type="AlphaFoldDB" id="A0A9Q1K3G7"/>
<keyword evidence="8 10" id="KW-0012">Acyltransferase</keyword>
<evidence type="ECO:0000256" key="7">
    <source>
        <dbReference type="ARBA" id="ARBA00023136"/>
    </source>
</evidence>
<evidence type="ECO:0000313" key="14">
    <source>
        <dbReference type="EMBL" id="KAJ8435819.1"/>
    </source>
</evidence>
<keyword evidence="15" id="KW-1185">Reference proteome</keyword>